<dbReference type="VEuPathDB" id="FungiDB:RhiirA1_475727"/>
<evidence type="ECO:0000313" key="3">
    <source>
        <dbReference type="Proteomes" id="UP000233469"/>
    </source>
</evidence>
<name>A0A2N1MJQ4_9GLOM</name>
<dbReference type="AlphaFoldDB" id="A0A2N1MJQ4"/>
<protein>
    <submittedName>
        <fullName evidence="2">Uncharacterized protein</fullName>
    </submittedName>
</protein>
<reference evidence="2 3" key="2">
    <citation type="submission" date="2017-10" db="EMBL/GenBank/DDBJ databases">
        <title>Extensive intraspecific genome diversity in a model arbuscular mycorrhizal fungus.</title>
        <authorList>
            <person name="Chen E.C.H."/>
            <person name="Morin E."/>
            <person name="Baudet D."/>
            <person name="Noel J."/>
            <person name="Ndikumana S."/>
            <person name="Charron P."/>
            <person name="St-Onge C."/>
            <person name="Giorgi J."/>
            <person name="Grigoriev I.V."/>
            <person name="Roux C."/>
            <person name="Martin F.M."/>
            <person name="Corradi N."/>
        </authorList>
    </citation>
    <scope>NUCLEOTIDE SEQUENCE [LARGE SCALE GENOMIC DNA]</scope>
    <source>
        <strain evidence="2 3">C2</strain>
    </source>
</reference>
<feature type="region of interest" description="Disordered" evidence="1">
    <location>
        <begin position="212"/>
        <end position="231"/>
    </location>
</feature>
<dbReference type="VEuPathDB" id="FungiDB:RhiirFUN_022948"/>
<dbReference type="EMBL" id="LLXL01002090">
    <property type="protein sequence ID" value="PKK61874.1"/>
    <property type="molecule type" value="Genomic_DNA"/>
</dbReference>
<dbReference type="Proteomes" id="UP000233469">
    <property type="component" value="Unassembled WGS sequence"/>
</dbReference>
<sequence length="243" mass="28737">MFTNKYSPEVFHTVALYRPYPDTFIPHKYRNIIPKDPIYDNEGNFITPGSREWFTYMYNLHQSGTIPIPILTRQVTQSEYYAEQDLIAADQRKREETNKRINKTFGTSFPRFMDRSSEINRLVNKSEEFDYNMKKFTSDLRQFGSDRDHRAYIDHELKEFNDRYIASTYGKSKIPQSELSDNTKELECRPNKRNPMMVPNNFFTCQENKNKRRLNPPAEADDSPGAGPSTFNNLRSLHAKYHF</sequence>
<gene>
    <name evidence="2" type="ORF">RhiirC2_791200</name>
</gene>
<accession>A0A2N1MJQ4</accession>
<reference evidence="2 3" key="1">
    <citation type="submission" date="2016-04" db="EMBL/GenBank/DDBJ databases">
        <title>Genome analyses suggest a sexual origin of heterokaryosis in a supposedly ancient asexual fungus.</title>
        <authorList>
            <person name="Ropars J."/>
            <person name="Sedzielewska K."/>
            <person name="Noel J."/>
            <person name="Charron P."/>
            <person name="Farinelli L."/>
            <person name="Marton T."/>
            <person name="Kruger M."/>
            <person name="Pelin A."/>
            <person name="Brachmann A."/>
            <person name="Corradi N."/>
        </authorList>
    </citation>
    <scope>NUCLEOTIDE SEQUENCE [LARGE SCALE GENOMIC DNA]</scope>
    <source>
        <strain evidence="2 3">C2</strain>
    </source>
</reference>
<proteinExistence type="predicted"/>
<evidence type="ECO:0000313" key="2">
    <source>
        <dbReference type="EMBL" id="PKK61874.1"/>
    </source>
</evidence>
<comment type="caution">
    <text evidence="2">The sequence shown here is derived from an EMBL/GenBank/DDBJ whole genome shotgun (WGS) entry which is preliminary data.</text>
</comment>
<dbReference type="VEuPathDB" id="FungiDB:FUN_002701"/>
<organism evidence="2 3">
    <name type="scientific">Rhizophagus irregularis</name>
    <dbReference type="NCBI Taxonomy" id="588596"/>
    <lineage>
        <taxon>Eukaryota</taxon>
        <taxon>Fungi</taxon>
        <taxon>Fungi incertae sedis</taxon>
        <taxon>Mucoromycota</taxon>
        <taxon>Glomeromycotina</taxon>
        <taxon>Glomeromycetes</taxon>
        <taxon>Glomerales</taxon>
        <taxon>Glomeraceae</taxon>
        <taxon>Rhizophagus</taxon>
    </lineage>
</organism>
<evidence type="ECO:0000256" key="1">
    <source>
        <dbReference type="SAM" id="MobiDB-lite"/>
    </source>
</evidence>